<dbReference type="SMART" id="SM00355">
    <property type="entry name" value="ZnF_C2H2"/>
    <property type="match status" value="2"/>
</dbReference>
<keyword evidence="5" id="KW-1185">Reference proteome</keyword>
<gene>
    <name evidence="4" type="ORF">NLJ89_g10459</name>
</gene>
<dbReference type="SUPFAM" id="SSF57667">
    <property type="entry name" value="beta-beta-alpha zinc fingers"/>
    <property type="match status" value="1"/>
</dbReference>
<feature type="compositionally biased region" description="Acidic residues" evidence="2">
    <location>
        <begin position="169"/>
        <end position="183"/>
    </location>
</feature>
<dbReference type="AlphaFoldDB" id="A0A9W8JRP5"/>
<keyword evidence="1" id="KW-0479">Metal-binding</keyword>
<sequence>MRALASGGYQGGSEANTFPAPGRPSRKVKRYPCDICGQIFTRSGDVRRHKESRHTDGTGGCRCPYCDRVLTRQDALQRHWDKYCRKKSKRHVSLPGPPIGSTFSITTSAMMGASSMGRDDDSDKDSARGESDGDMALGGSSGIDVGMRNRFGGMVRRGDSSVNGHGYDDSSEDEYDQLQSDEEESRRSSAPARSRGSVGVGGSGPQSYASLSGVQTAVAPPYQNPMQNVYTHINYGITDLPGSYTTHPHPGPRHRASRGARVKPIDVEVADK</sequence>
<dbReference type="Proteomes" id="UP001148786">
    <property type="component" value="Unassembled WGS sequence"/>
</dbReference>
<reference evidence="4" key="1">
    <citation type="submission" date="2022-07" db="EMBL/GenBank/DDBJ databases">
        <title>Genome Sequence of Agrocybe chaxingu.</title>
        <authorList>
            <person name="Buettner E."/>
        </authorList>
    </citation>
    <scope>NUCLEOTIDE SEQUENCE</scope>
    <source>
        <strain evidence="4">MP-N11</strain>
    </source>
</reference>
<dbReference type="EMBL" id="JANKHO010001925">
    <property type="protein sequence ID" value="KAJ3496619.1"/>
    <property type="molecule type" value="Genomic_DNA"/>
</dbReference>
<feature type="region of interest" description="Disordered" evidence="2">
    <location>
        <begin position="247"/>
        <end position="272"/>
    </location>
</feature>
<dbReference type="Gene3D" id="3.30.160.60">
    <property type="entry name" value="Classic Zinc Finger"/>
    <property type="match status" value="1"/>
</dbReference>
<keyword evidence="1" id="KW-0863">Zinc-finger</keyword>
<feature type="region of interest" description="Disordered" evidence="2">
    <location>
        <begin position="111"/>
        <end position="207"/>
    </location>
</feature>
<evidence type="ECO:0000313" key="5">
    <source>
        <dbReference type="Proteomes" id="UP001148786"/>
    </source>
</evidence>
<evidence type="ECO:0000256" key="2">
    <source>
        <dbReference type="SAM" id="MobiDB-lite"/>
    </source>
</evidence>
<dbReference type="InterPro" id="IPR036236">
    <property type="entry name" value="Znf_C2H2_sf"/>
</dbReference>
<name>A0A9W8JRP5_9AGAR</name>
<dbReference type="InterPro" id="IPR013087">
    <property type="entry name" value="Znf_C2H2_type"/>
</dbReference>
<feature type="compositionally biased region" description="Basic and acidic residues" evidence="2">
    <location>
        <begin position="117"/>
        <end position="131"/>
    </location>
</feature>
<feature type="region of interest" description="Disordered" evidence="2">
    <location>
        <begin position="1"/>
        <end position="26"/>
    </location>
</feature>
<accession>A0A9W8JRP5</accession>
<dbReference type="Pfam" id="PF00096">
    <property type="entry name" value="zf-C2H2"/>
    <property type="match status" value="2"/>
</dbReference>
<comment type="caution">
    <text evidence="4">The sequence shown here is derived from an EMBL/GenBank/DDBJ whole genome shotgun (WGS) entry which is preliminary data.</text>
</comment>
<keyword evidence="1" id="KW-0862">Zinc</keyword>
<feature type="compositionally biased region" description="Basic residues" evidence="2">
    <location>
        <begin position="250"/>
        <end position="261"/>
    </location>
</feature>
<feature type="domain" description="C2H2-type" evidence="3">
    <location>
        <begin position="31"/>
        <end position="59"/>
    </location>
</feature>
<evidence type="ECO:0000313" key="4">
    <source>
        <dbReference type="EMBL" id="KAJ3496619.1"/>
    </source>
</evidence>
<dbReference type="OrthoDB" id="8922241at2759"/>
<evidence type="ECO:0000259" key="3">
    <source>
        <dbReference type="PROSITE" id="PS50157"/>
    </source>
</evidence>
<feature type="compositionally biased region" description="Basic and acidic residues" evidence="2">
    <location>
        <begin position="263"/>
        <end position="272"/>
    </location>
</feature>
<dbReference type="GO" id="GO:0008270">
    <property type="term" value="F:zinc ion binding"/>
    <property type="evidence" value="ECO:0007669"/>
    <property type="project" value="UniProtKB-KW"/>
</dbReference>
<feature type="compositionally biased region" description="Low complexity" evidence="2">
    <location>
        <begin position="188"/>
        <end position="197"/>
    </location>
</feature>
<organism evidence="4 5">
    <name type="scientific">Agrocybe chaxingu</name>
    <dbReference type="NCBI Taxonomy" id="84603"/>
    <lineage>
        <taxon>Eukaryota</taxon>
        <taxon>Fungi</taxon>
        <taxon>Dikarya</taxon>
        <taxon>Basidiomycota</taxon>
        <taxon>Agaricomycotina</taxon>
        <taxon>Agaricomycetes</taxon>
        <taxon>Agaricomycetidae</taxon>
        <taxon>Agaricales</taxon>
        <taxon>Agaricineae</taxon>
        <taxon>Strophariaceae</taxon>
        <taxon>Agrocybe</taxon>
    </lineage>
</organism>
<protein>
    <recommendedName>
        <fullName evidence="3">C2H2-type domain-containing protein</fullName>
    </recommendedName>
</protein>
<proteinExistence type="predicted"/>
<dbReference type="PROSITE" id="PS00028">
    <property type="entry name" value="ZINC_FINGER_C2H2_1"/>
    <property type="match status" value="1"/>
</dbReference>
<dbReference type="PROSITE" id="PS50157">
    <property type="entry name" value="ZINC_FINGER_C2H2_2"/>
    <property type="match status" value="1"/>
</dbReference>
<evidence type="ECO:0000256" key="1">
    <source>
        <dbReference type="PROSITE-ProRule" id="PRU00042"/>
    </source>
</evidence>